<dbReference type="Proteomes" id="UP001596045">
    <property type="component" value="Unassembled WGS sequence"/>
</dbReference>
<dbReference type="PANTHER" id="PTHR43861">
    <property type="entry name" value="TRANS-ACONITATE 2-METHYLTRANSFERASE-RELATED"/>
    <property type="match status" value="1"/>
</dbReference>
<feature type="domain" description="Methyltransferase" evidence="2">
    <location>
        <begin position="65"/>
        <end position="161"/>
    </location>
</feature>
<keyword evidence="3" id="KW-0489">Methyltransferase</keyword>
<dbReference type="EMBL" id="JBHSMT010000014">
    <property type="protein sequence ID" value="MFC5474495.1"/>
    <property type="molecule type" value="Genomic_DNA"/>
</dbReference>
<dbReference type="GO" id="GO:0032259">
    <property type="term" value="P:methylation"/>
    <property type="evidence" value="ECO:0007669"/>
    <property type="project" value="UniProtKB-KW"/>
</dbReference>
<dbReference type="CDD" id="cd02440">
    <property type="entry name" value="AdoMet_MTases"/>
    <property type="match status" value="1"/>
</dbReference>
<proteinExistence type="predicted"/>
<protein>
    <submittedName>
        <fullName evidence="3">Methyltransferase domain-containing protein</fullName>
    </submittedName>
</protein>
<evidence type="ECO:0000313" key="3">
    <source>
        <dbReference type="EMBL" id="MFC5474495.1"/>
    </source>
</evidence>
<dbReference type="InterPro" id="IPR029063">
    <property type="entry name" value="SAM-dependent_MTases_sf"/>
</dbReference>
<evidence type="ECO:0000256" key="1">
    <source>
        <dbReference type="ARBA" id="ARBA00022679"/>
    </source>
</evidence>
<sequence>MDASQNPLSVGDSIVTSNAAWTFAGDTAKNFDGHVSKSVPCYAEGHELIAQISDFFVGGHSVCYELGCSTGTLTRALARRHGVNVKWIGLDIEPDMIEQARESTASEAHPLPNVSFITDDINLHPYEKSDFIVAYYTLQFVRPRLRQELLARIYESLNWGGAFLLFEKVRAPDARFQDIAVGLYNEYKLKQGYDAEQILQKTRSLKGVLEPFSTDGNMDLLRRAGFVDIVTVFKHICFEGFLCIK</sequence>
<dbReference type="Pfam" id="PF13649">
    <property type="entry name" value="Methyltransf_25"/>
    <property type="match status" value="1"/>
</dbReference>
<dbReference type="Gene3D" id="3.40.50.150">
    <property type="entry name" value="Vaccinia Virus protein VP39"/>
    <property type="match status" value="1"/>
</dbReference>
<dbReference type="RefSeq" id="WP_378997599.1">
    <property type="nucleotide sequence ID" value="NZ_JBHSMT010000014.1"/>
</dbReference>
<evidence type="ECO:0000313" key="4">
    <source>
        <dbReference type="Proteomes" id="UP001596045"/>
    </source>
</evidence>
<reference evidence="4" key="1">
    <citation type="journal article" date="2019" name="Int. J. Syst. Evol. Microbiol.">
        <title>The Global Catalogue of Microorganisms (GCM) 10K type strain sequencing project: providing services to taxonomists for standard genome sequencing and annotation.</title>
        <authorList>
            <consortium name="The Broad Institute Genomics Platform"/>
            <consortium name="The Broad Institute Genome Sequencing Center for Infectious Disease"/>
            <person name="Wu L."/>
            <person name="Ma J."/>
        </authorList>
    </citation>
    <scope>NUCLEOTIDE SEQUENCE [LARGE SCALE GENOMIC DNA]</scope>
    <source>
        <strain evidence="4">JCM 17066</strain>
    </source>
</reference>
<keyword evidence="4" id="KW-1185">Reference proteome</keyword>
<organism evidence="3 4">
    <name type="scientific">Paraherbaspirillum soli</name>
    <dbReference type="NCBI Taxonomy" id="631222"/>
    <lineage>
        <taxon>Bacteria</taxon>
        <taxon>Pseudomonadati</taxon>
        <taxon>Pseudomonadota</taxon>
        <taxon>Betaproteobacteria</taxon>
        <taxon>Burkholderiales</taxon>
        <taxon>Oxalobacteraceae</taxon>
        <taxon>Paraherbaspirillum</taxon>
    </lineage>
</organism>
<name>A0ABW0M8G8_9BURK</name>
<accession>A0ABW0M8G8</accession>
<evidence type="ECO:0000259" key="2">
    <source>
        <dbReference type="Pfam" id="PF13649"/>
    </source>
</evidence>
<keyword evidence="1" id="KW-0808">Transferase</keyword>
<gene>
    <name evidence="3" type="ORF">ACFPM8_11065</name>
</gene>
<comment type="caution">
    <text evidence="3">The sequence shown here is derived from an EMBL/GenBank/DDBJ whole genome shotgun (WGS) entry which is preliminary data.</text>
</comment>
<dbReference type="SUPFAM" id="SSF53335">
    <property type="entry name" value="S-adenosyl-L-methionine-dependent methyltransferases"/>
    <property type="match status" value="1"/>
</dbReference>
<dbReference type="InterPro" id="IPR041698">
    <property type="entry name" value="Methyltransf_25"/>
</dbReference>
<dbReference type="PANTHER" id="PTHR43861:SF2">
    <property type="entry name" value="CARBOXY-S-ADENOSYL-L-METHIONINE SYNTHASE"/>
    <property type="match status" value="1"/>
</dbReference>
<dbReference type="GO" id="GO:0008168">
    <property type="term" value="F:methyltransferase activity"/>
    <property type="evidence" value="ECO:0007669"/>
    <property type="project" value="UniProtKB-KW"/>
</dbReference>